<evidence type="ECO:0000313" key="7">
    <source>
        <dbReference type="Proteomes" id="UP000500767"/>
    </source>
</evidence>
<evidence type="ECO:0000256" key="3">
    <source>
        <dbReference type="ARBA" id="ARBA00023163"/>
    </source>
</evidence>
<evidence type="ECO:0000256" key="4">
    <source>
        <dbReference type="PROSITE-ProRule" id="PRU00335"/>
    </source>
</evidence>
<dbReference type="PANTHER" id="PTHR30055">
    <property type="entry name" value="HTH-TYPE TRANSCRIPTIONAL REGULATOR RUTR"/>
    <property type="match status" value="1"/>
</dbReference>
<keyword evidence="7" id="KW-1185">Reference proteome</keyword>
<name>A0A6M8HQH5_9PROT</name>
<dbReference type="Gene3D" id="1.10.357.10">
    <property type="entry name" value="Tetracycline Repressor, domain 2"/>
    <property type="match status" value="1"/>
</dbReference>
<dbReference type="SUPFAM" id="SSF46689">
    <property type="entry name" value="Homeodomain-like"/>
    <property type="match status" value="1"/>
</dbReference>
<dbReference type="PANTHER" id="PTHR30055:SF234">
    <property type="entry name" value="HTH-TYPE TRANSCRIPTIONAL REGULATOR BETI"/>
    <property type="match status" value="1"/>
</dbReference>
<dbReference type="PROSITE" id="PS50977">
    <property type="entry name" value="HTH_TETR_2"/>
    <property type="match status" value="1"/>
</dbReference>
<dbReference type="InterPro" id="IPR041669">
    <property type="entry name" value="TetR_C_15"/>
</dbReference>
<dbReference type="Pfam" id="PF17918">
    <property type="entry name" value="TetR_C_15"/>
    <property type="match status" value="1"/>
</dbReference>
<sequence>MSMTGNPYAPKQQRGHQRVAAIMEAGASLFREQGYDAVTMTEIAARSGTAFGSLYRFFPSKEALADALLLRYAQHALDRLAALGARSAAMSLDELTDAFIDFMLELQTERSFAIAVIDARGGHGDKRSEFREALREGIATIVRKAFPRLTKVKSAAMAIVIMHILKGIAGTALERESVRRALTTEYRLVLRSYLASATRGATPD</sequence>
<proteinExistence type="predicted"/>
<dbReference type="GO" id="GO:0003700">
    <property type="term" value="F:DNA-binding transcription factor activity"/>
    <property type="evidence" value="ECO:0007669"/>
    <property type="project" value="TreeGrafter"/>
</dbReference>
<accession>A0A6M8HQH5</accession>
<reference evidence="6 7" key="1">
    <citation type="journal article" date="2014" name="World J. Microbiol. Biotechnol.">
        <title>Biodiversity and physiological characteristics of Antarctic and Arctic lichens-associated bacteria.</title>
        <authorList>
            <person name="Lee Y.M."/>
            <person name="Kim E.H."/>
            <person name="Lee H.K."/>
            <person name="Hong S.G."/>
        </authorList>
    </citation>
    <scope>NUCLEOTIDE SEQUENCE [LARGE SCALE GENOMIC DNA]</scope>
    <source>
        <strain evidence="6 7">PAMC 26569</strain>
    </source>
</reference>
<evidence type="ECO:0000256" key="1">
    <source>
        <dbReference type="ARBA" id="ARBA00023015"/>
    </source>
</evidence>
<dbReference type="GO" id="GO:0000976">
    <property type="term" value="F:transcription cis-regulatory region binding"/>
    <property type="evidence" value="ECO:0007669"/>
    <property type="project" value="TreeGrafter"/>
</dbReference>
<protein>
    <submittedName>
        <fullName evidence="6">TetR/AcrR family transcriptional regulator</fullName>
    </submittedName>
</protein>
<feature type="domain" description="HTH tetR-type" evidence="5">
    <location>
        <begin position="16"/>
        <end position="76"/>
    </location>
</feature>
<evidence type="ECO:0000256" key="2">
    <source>
        <dbReference type="ARBA" id="ARBA00023125"/>
    </source>
</evidence>
<keyword evidence="1" id="KW-0805">Transcription regulation</keyword>
<dbReference type="InterPro" id="IPR050109">
    <property type="entry name" value="HTH-type_TetR-like_transc_reg"/>
</dbReference>
<dbReference type="Proteomes" id="UP000500767">
    <property type="component" value="Chromosome"/>
</dbReference>
<dbReference type="EMBL" id="CP053708">
    <property type="protein sequence ID" value="QKE90602.1"/>
    <property type="molecule type" value="Genomic_DNA"/>
</dbReference>
<dbReference type="AlphaFoldDB" id="A0A6M8HQH5"/>
<evidence type="ECO:0000259" key="5">
    <source>
        <dbReference type="PROSITE" id="PS50977"/>
    </source>
</evidence>
<dbReference type="PRINTS" id="PR00455">
    <property type="entry name" value="HTHTETR"/>
</dbReference>
<gene>
    <name evidence="6" type="ORF">HN018_11665</name>
</gene>
<organism evidence="6 7">
    <name type="scientific">Lichenicola cladoniae</name>
    <dbReference type="NCBI Taxonomy" id="1484109"/>
    <lineage>
        <taxon>Bacteria</taxon>
        <taxon>Pseudomonadati</taxon>
        <taxon>Pseudomonadota</taxon>
        <taxon>Alphaproteobacteria</taxon>
        <taxon>Acetobacterales</taxon>
        <taxon>Acetobacteraceae</taxon>
        <taxon>Lichenicola</taxon>
    </lineage>
</organism>
<keyword evidence="2 4" id="KW-0238">DNA-binding</keyword>
<evidence type="ECO:0000313" key="6">
    <source>
        <dbReference type="EMBL" id="QKE90602.1"/>
    </source>
</evidence>
<keyword evidence="3" id="KW-0804">Transcription</keyword>
<dbReference type="KEGG" id="lck:HN018_11665"/>
<dbReference type="InterPro" id="IPR001647">
    <property type="entry name" value="HTH_TetR"/>
</dbReference>
<dbReference type="InterPro" id="IPR009057">
    <property type="entry name" value="Homeodomain-like_sf"/>
</dbReference>
<dbReference type="Pfam" id="PF00440">
    <property type="entry name" value="TetR_N"/>
    <property type="match status" value="1"/>
</dbReference>
<feature type="DNA-binding region" description="H-T-H motif" evidence="4">
    <location>
        <begin position="39"/>
        <end position="58"/>
    </location>
</feature>